<organism evidence="1">
    <name type="scientific">gut metagenome</name>
    <dbReference type="NCBI Taxonomy" id="749906"/>
    <lineage>
        <taxon>unclassified sequences</taxon>
        <taxon>metagenomes</taxon>
        <taxon>organismal metagenomes</taxon>
    </lineage>
</organism>
<feature type="non-terminal residue" evidence="1">
    <location>
        <position position="1"/>
    </location>
</feature>
<accession>J9GJ37</accession>
<name>J9GJ37_9ZZZZ</name>
<protein>
    <submittedName>
        <fullName evidence="1">Uncharacterized protein</fullName>
    </submittedName>
</protein>
<dbReference type="NCBIfam" id="TIGR02543">
    <property type="entry name" value="List_Bact_rpt"/>
    <property type="match status" value="1"/>
</dbReference>
<gene>
    <name evidence="1" type="ORF">EVA_04663</name>
</gene>
<sequence>HGTEIVFSRDVPTPVRDGYQFNGWVTYDDSPLTGTRLTTDETITASWVPNPYRVGGGD</sequence>
<comment type="caution">
    <text evidence="1">The sequence shown here is derived from an EMBL/GenBank/DDBJ whole genome shotgun (WGS) entry which is preliminary data.</text>
</comment>
<proteinExistence type="predicted"/>
<evidence type="ECO:0000313" key="1">
    <source>
        <dbReference type="EMBL" id="EJX07229.1"/>
    </source>
</evidence>
<dbReference type="InterPro" id="IPR013378">
    <property type="entry name" value="InlB-like_B-rpt"/>
</dbReference>
<reference evidence="1" key="1">
    <citation type="journal article" date="2012" name="PLoS ONE">
        <title>Gene sets for utilization of primary and secondary nutrition supplies in the distal gut of endangered iberian lynx.</title>
        <authorList>
            <person name="Alcaide M."/>
            <person name="Messina E."/>
            <person name="Richter M."/>
            <person name="Bargiela R."/>
            <person name="Peplies J."/>
            <person name="Huws S.A."/>
            <person name="Newbold C.J."/>
            <person name="Golyshin P.N."/>
            <person name="Simon M.A."/>
            <person name="Lopez G."/>
            <person name="Yakimov M.M."/>
            <person name="Ferrer M."/>
        </authorList>
    </citation>
    <scope>NUCLEOTIDE SEQUENCE</scope>
</reference>
<dbReference type="EMBL" id="AMCI01000936">
    <property type="protein sequence ID" value="EJX07229.1"/>
    <property type="molecule type" value="Genomic_DNA"/>
</dbReference>
<dbReference type="AlphaFoldDB" id="J9GJ37"/>